<organism evidence="1 2">
    <name type="scientific">Forsythia ovata</name>
    <dbReference type="NCBI Taxonomy" id="205694"/>
    <lineage>
        <taxon>Eukaryota</taxon>
        <taxon>Viridiplantae</taxon>
        <taxon>Streptophyta</taxon>
        <taxon>Embryophyta</taxon>
        <taxon>Tracheophyta</taxon>
        <taxon>Spermatophyta</taxon>
        <taxon>Magnoliopsida</taxon>
        <taxon>eudicotyledons</taxon>
        <taxon>Gunneridae</taxon>
        <taxon>Pentapetalae</taxon>
        <taxon>asterids</taxon>
        <taxon>lamiids</taxon>
        <taxon>Lamiales</taxon>
        <taxon>Oleaceae</taxon>
        <taxon>Forsythieae</taxon>
        <taxon>Forsythia</taxon>
    </lineage>
</organism>
<sequence>MSISGAAGRFKSKSGGGGAPIVVSGAGVAALGSDRAALLAAANYAVMVARHVAFQSMCGGTVLGSSHDDFLGAANHTFLVLPHVATQSLTGGKNLVAGETLVNPTARVRQSFKVAGFVATQSLASGKRPATLVTSVR</sequence>
<gene>
    <name evidence="1" type="ORF">Fot_27452</name>
</gene>
<protein>
    <submittedName>
        <fullName evidence="1">Uncharacterized protein</fullName>
    </submittedName>
</protein>
<name>A0ABD1TL71_9LAMI</name>
<reference evidence="2" key="1">
    <citation type="submission" date="2024-07" db="EMBL/GenBank/DDBJ databases">
        <title>Two chromosome-level genome assemblies of Korean endemic species Abeliophyllum distichum and Forsythia ovata (Oleaceae).</title>
        <authorList>
            <person name="Jang H."/>
        </authorList>
    </citation>
    <scope>NUCLEOTIDE SEQUENCE [LARGE SCALE GENOMIC DNA]</scope>
</reference>
<evidence type="ECO:0000313" key="2">
    <source>
        <dbReference type="Proteomes" id="UP001604277"/>
    </source>
</evidence>
<dbReference type="Proteomes" id="UP001604277">
    <property type="component" value="Unassembled WGS sequence"/>
</dbReference>
<proteinExistence type="predicted"/>
<evidence type="ECO:0000313" key="1">
    <source>
        <dbReference type="EMBL" id="KAL2513481.1"/>
    </source>
</evidence>
<dbReference type="AlphaFoldDB" id="A0ABD1TL71"/>
<accession>A0ABD1TL71</accession>
<dbReference type="EMBL" id="JBFOLJ010000008">
    <property type="protein sequence ID" value="KAL2513481.1"/>
    <property type="molecule type" value="Genomic_DNA"/>
</dbReference>
<keyword evidence="2" id="KW-1185">Reference proteome</keyword>
<comment type="caution">
    <text evidence="1">The sequence shown here is derived from an EMBL/GenBank/DDBJ whole genome shotgun (WGS) entry which is preliminary data.</text>
</comment>